<dbReference type="SUPFAM" id="SSF55785">
    <property type="entry name" value="PYP-like sensor domain (PAS domain)"/>
    <property type="match status" value="3"/>
</dbReference>
<keyword evidence="4" id="KW-0808">Transferase</keyword>
<comment type="catalytic activity">
    <reaction evidence="1">
        <text>ATP + protein L-histidine = ADP + protein N-phospho-L-histidine.</text>
        <dbReference type="EC" id="2.7.13.3"/>
    </reaction>
</comment>
<dbReference type="InterPro" id="IPR004358">
    <property type="entry name" value="Sig_transdc_His_kin-like_C"/>
</dbReference>
<dbReference type="PANTHER" id="PTHR43304:SF1">
    <property type="entry name" value="PAC DOMAIN-CONTAINING PROTEIN"/>
    <property type="match status" value="1"/>
</dbReference>
<dbReference type="InterPro" id="IPR052162">
    <property type="entry name" value="Sensor_kinase/Photoreceptor"/>
</dbReference>
<dbReference type="SUPFAM" id="SSF55874">
    <property type="entry name" value="ATPase domain of HSP90 chaperone/DNA topoisomerase II/histidine kinase"/>
    <property type="match status" value="1"/>
</dbReference>
<dbReference type="EMBL" id="ADVG01000003">
    <property type="protein sequence ID" value="EFH83893.1"/>
    <property type="molecule type" value="Genomic_DNA"/>
</dbReference>
<dbReference type="Pfam" id="PF00512">
    <property type="entry name" value="HisKA"/>
    <property type="match status" value="1"/>
</dbReference>
<dbReference type="InterPro" id="IPR035965">
    <property type="entry name" value="PAS-like_dom_sf"/>
</dbReference>
<dbReference type="SMART" id="SM00387">
    <property type="entry name" value="HATPase_c"/>
    <property type="match status" value="1"/>
</dbReference>
<dbReference type="PANTHER" id="PTHR43304">
    <property type="entry name" value="PHYTOCHROME-LIKE PROTEIN CPH1"/>
    <property type="match status" value="1"/>
</dbReference>
<evidence type="ECO:0000256" key="3">
    <source>
        <dbReference type="ARBA" id="ARBA00022553"/>
    </source>
</evidence>
<dbReference type="SMART" id="SM00091">
    <property type="entry name" value="PAS"/>
    <property type="match status" value="3"/>
</dbReference>
<gene>
    <name evidence="10" type="ORF">Krac_4896</name>
</gene>
<organism evidence="10 11">
    <name type="scientific">Ktedonobacter racemifer DSM 44963</name>
    <dbReference type="NCBI Taxonomy" id="485913"/>
    <lineage>
        <taxon>Bacteria</taxon>
        <taxon>Bacillati</taxon>
        <taxon>Chloroflexota</taxon>
        <taxon>Ktedonobacteria</taxon>
        <taxon>Ktedonobacterales</taxon>
        <taxon>Ktedonobacteraceae</taxon>
        <taxon>Ktedonobacter</taxon>
    </lineage>
</organism>
<dbReference type="InterPro" id="IPR000014">
    <property type="entry name" value="PAS"/>
</dbReference>
<keyword evidence="11" id="KW-1185">Reference proteome</keyword>
<dbReference type="NCBIfam" id="TIGR00229">
    <property type="entry name" value="sensory_box"/>
    <property type="match status" value="3"/>
</dbReference>
<dbReference type="CDD" id="cd00075">
    <property type="entry name" value="HATPase"/>
    <property type="match status" value="1"/>
</dbReference>
<dbReference type="SMART" id="SM00388">
    <property type="entry name" value="HisKA"/>
    <property type="match status" value="1"/>
</dbReference>
<dbReference type="STRING" id="485913.Krac_4896"/>
<comment type="caution">
    <text evidence="10">The sequence shown here is derived from an EMBL/GenBank/DDBJ whole genome shotgun (WGS) entry which is preliminary data.</text>
</comment>
<dbReference type="InterPro" id="IPR005467">
    <property type="entry name" value="His_kinase_dom"/>
</dbReference>
<feature type="domain" description="Histidine kinase" evidence="7">
    <location>
        <begin position="394"/>
        <end position="611"/>
    </location>
</feature>
<keyword evidence="5 10" id="KW-0418">Kinase</keyword>
<dbReference type="GO" id="GO:0000155">
    <property type="term" value="F:phosphorelay sensor kinase activity"/>
    <property type="evidence" value="ECO:0007669"/>
    <property type="project" value="InterPro"/>
</dbReference>
<dbReference type="FunFam" id="3.30.565.10:FF:000006">
    <property type="entry name" value="Sensor histidine kinase WalK"/>
    <property type="match status" value="1"/>
</dbReference>
<dbReference type="CDD" id="cd00082">
    <property type="entry name" value="HisKA"/>
    <property type="match status" value="1"/>
</dbReference>
<dbReference type="Pfam" id="PF08448">
    <property type="entry name" value="PAS_4"/>
    <property type="match status" value="1"/>
</dbReference>
<keyword evidence="3" id="KW-0597">Phosphoprotein</keyword>
<dbReference type="Pfam" id="PF13426">
    <property type="entry name" value="PAS_9"/>
    <property type="match status" value="1"/>
</dbReference>
<dbReference type="PRINTS" id="PR00344">
    <property type="entry name" value="BCTRLSENSOR"/>
</dbReference>
<evidence type="ECO:0000256" key="2">
    <source>
        <dbReference type="ARBA" id="ARBA00012438"/>
    </source>
</evidence>
<dbReference type="eggNOG" id="COG2205">
    <property type="taxonomic scope" value="Bacteria"/>
</dbReference>
<reference evidence="10 11" key="1">
    <citation type="journal article" date="2011" name="Stand. Genomic Sci.">
        <title>Non-contiguous finished genome sequence and contextual data of the filamentous soil bacterium Ktedonobacter racemifer type strain (SOSP1-21).</title>
        <authorList>
            <person name="Chang Y.J."/>
            <person name="Land M."/>
            <person name="Hauser L."/>
            <person name="Chertkov O."/>
            <person name="Del Rio T.G."/>
            <person name="Nolan M."/>
            <person name="Copeland A."/>
            <person name="Tice H."/>
            <person name="Cheng J.F."/>
            <person name="Lucas S."/>
            <person name="Han C."/>
            <person name="Goodwin L."/>
            <person name="Pitluck S."/>
            <person name="Ivanova N."/>
            <person name="Ovchinikova G."/>
            <person name="Pati A."/>
            <person name="Chen A."/>
            <person name="Palaniappan K."/>
            <person name="Mavromatis K."/>
            <person name="Liolios K."/>
            <person name="Brettin T."/>
            <person name="Fiebig A."/>
            <person name="Rohde M."/>
            <person name="Abt B."/>
            <person name="Goker M."/>
            <person name="Detter J.C."/>
            <person name="Woyke T."/>
            <person name="Bristow J."/>
            <person name="Eisen J.A."/>
            <person name="Markowitz V."/>
            <person name="Hugenholtz P."/>
            <person name="Kyrpides N.C."/>
            <person name="Klenk H.P."/>
            <person name="Lapidus A."/>
        </authorList>
    </citation>
    <scope>NUCLEOTIDE SEQUENCE [LARGE SCALE GENOMIC DNA]</scope>
    <source>
        <strain evidence="11">DSM 44963</strain>
    </source>
</reference>
<dbReference type="Proteomes" id="UP000004508">
    <property type="component" value="Unassembled WGS sequence"/>
</dbReference>
<dbReference type="InterPro" id="IPR013656">
    <property type="entry name" value="PAS_4"/>
</dbReference>
<evidence type="ECO:0000313" key="10">
    <source>
        <dbReference type="EMBL" id="EFH83893.1"/>
    </source>
</evidence>
<proteinExistence type="predicted"/>
<dbReference type="Gene3D" id="3.30.565.10">
    <property type="entry name" value="Histidine kinase-like ATPase, C-terminal domain"/>
    <property type="match status" value="1"/>
</dbReference>
<evidence type="ECO:0000256" key="4">
    <source>
        <dbReference type="ARBA" id="ARBA00022679"/>
    </source>
</evidence>
<dbReference type="InParanoid" id="D6TTZ2"/>
<dbReference type="PROSITE" id="PS50112">
    <property type="entry name" value="PAS"/>
    <property type="match status" value="2"/>
</dbReference>
<dbReference type="InterPro" id="IPR036097">
    <property type="entry name" value="HisK_dim/P_sf"/>
</dbReference>
<name>D6TTZ2_KTERA</name>
<feature type="domain" description="PAS" evidence="8">
    <location>
        <begin position="16"/>
        <end position="91"/>
    </location>
</feature>
<dbReference type="SUPFAM" id="SSF47384">
    <property type="entry name" value="Homodimeric domain of signal transducing histidine kinase"/>
    <property type="match status" value="1"/>
</dbReference>
<dbReference type="AlphaFoldDB" id="D6TTZ2"/>
<protein>
    <recommendedName>
        <fullName evidence="2">histidine kinase</fullName>
        <ecNumber evidence="2">2.7.13.3</ecNumber>
    </recommendedName>
</protein>
<dbReference type="InterPro" id="IPR036890">
    <property type="entry name" value="HATPase_C_sf"/>
</dbReference>
<dbReference type="CDD" id="cd00130">
    <property type="entry name" value="PAS"/>
    <property type="match status" value="3"/>
</dbReference>
<dbReference type="InterPro" id="IPR000700">
    <property type="entry name" value="PAS-assoc_C"/>
</dbReference>
<dbReference type="InterPro" id="IPR003661">
    <property type="entry name" value="HisK_dim/P_dom"/>
</dbReference>
<dbReference type="FunCoup" id="D6TTZ2">
    <property type="interactions" value="242"/>
</dbReference>
<dbReference type="Gene3D" id="1.10.287.130">
    <property type="match status" value="1"/>
</dbReference>
<dbReference type="InterPro" id="IPR003594">
    <property type="entry name" value="HATPase_dom"/>
</dbReference>
<dbReference type="OrthoDB" id="140857at2"/>
<evidence type="ECO:0000259" key="8">
    <source>
        <dbReference type="PROSITE" id="PS50112"/>
    </source>
</evidence>
<dbReference type="InterPro" id="IPR001610">
    <property type="entry name" value="PAC"/>
</dbReference>
<evidence type="ECO:0000256" key="1">
    <source>
        <dbReference type="ARBA" id="ARBA00000085"/>
    </source>
</evidence>
<dbReference type="InterPro" id="IPR013655">
    <property type="entry name" value="PAS_fold_3"/>
</dbReference>
<dbReference type="FunFam" id="3.30.450.20:FF:000099">
    <property type="entry name" value="Sensory box sensor histidine kinase"/>
    <property type="match status" value="1"/>
</dbReference>
<feature type="domain" description="PAS" evidence="8">
    <location>
        <begin position="266"/>
        <end position="338"/>
    </location>
</feature>
<dbReference type="Pfam" id="PF02518">
    <property type="entry name" value="HATPase_c"/>
    <property type="match status" value="1"/>
</dbReference>
<dbReference type="EC" id="2.7.13.3" evidence="2"/>
<dbReference type="Pfam" id="PF08447">
    <property type="entry name" value="PAS_3"/>
    <property type="match status" value="1"/>
</dbReference>
<dbReference type="RefSeq" id="WP_007914939.1">
    <property type="nucleotide sequence ID" value="NZ_ADVG01000003.1"/>
</dbReference>
<dbReference type="SMART" id="SM00086">
    <property type="entry name" value="PAC"/>
    <property type="match status" value="3"/>
</dbReference>
<sequence length="613" mass="70946">MSQEPQIDNISARVKHIVRYREVVNYGTRFGLIVMTRDGRILEVNHTILEDTGMSLNDLVGKYVVERPWWSYSLETQRQIREVMKRAMRGETVRFDIRVCPRPTFYRDIDATIMPFLDSTSQGEYLIWTGFDVTERKRLEDEKHFLIDAIPTIIWTARPDGYIDYLNKQWSNYTLASIEQSSGDDWSKYVHPDDRQKALATWYGMIRTGEPGENEYRLRNGATGEYRWFLVHTTPIRDAQGNIVGWCGTSADNHDKKMVEVALRVRELQFRTLFDANIIGIGITDIYGRVWEANDTYLQMLGGTREDMNRGEVRWDQLTPPEYLERDEKAIQELLESGTCQPYEKEYQRPDGKRILVVVGIALLDKESGKAICFFVDITARKELEKRKDEFISLASHELKTPITSLKMLIQFLRRRVQKEGDKRTNYALMRMELQVDALKRLIDDLLNVSKIQMGLFSYEDEILDPDKVLHETIEVLQPTLADHVLILHGHLHHALVCDQQRFNQVVTNLVTNAAKYSPEAHEVDIFLSESEQWICIKVCDHGVGIPASQREKIFERFNRGAYGTSEKAFSGLGMGLYITYEIITHYHGSITVESEEGKGSIFTVYLPFAQQT</sequence>
<evidence type="ECO:0000256" key="6">
    <source>
        <dbReference type="ARBA" id="ARBA00023012"/>
    </source>
</evidence>
<accession>D6TTZ2</accession>
<evidence type="ECO:0000256" key="5">
    <source>
        <dbReference type="ARBA" id="ARBA00022777"/>
    </source>
</evidence>
<dbReference type="Gene3D" id="3.30.450.20">
    <property type="entry name" value="PAS domain"/>
    <property type="match status" value="3"/>
</dbReference>
<dbReference type="PROSITE" id="PS50109">
    <property type="entry name" value="HIS_KIN"/>
    <property type="match status" value="1"/>
</dbReference>
<evidence type="ECO:0000313" key="11">
    <source>
        <dbReference type="Proteomes" id="UP000004508"/>
    </source>
</evidence>
<evidence type="ECO:0000259" key="7">
    <source>
        <dbReference type="PROSITE" id="PS50109"/>
    </source>
</evidence>
<keyword evidence="6" id="KW-0902">Two-component regulatory system</keyword>
<evidence type="ECO:0000259" key="9">
    <source>
        <dbReference type="PROSITE" id="PS50113"/>
    </source>
</evidence>
<dbReference type="PROSITE" id="PS50113">
    <property type="entry name" value="PAC"/>
    <property type="match status" value="1"/>
</dbReference>
<feature type="domain" description="PAC" evidence="9">
    <location>
        <begin position="212"/>
        <end position="265"/>
    </location>
</feature>